<dbReference type="Proteomes" id="UP000003779">
    <property type="component" value="Chromosome"/>
</dbReference>
<evidence type="ECO:0000256" key="1">
    <source>
        <dbReference type="SAM" id="MobiDB-lite"/>
    </source>
</evidence>
<feature type="transmembrane region" description="Helical" evidence="2">
    <location>
        <begin position="40"/>
        <end position="61"/>
    </location>
</feature>
<keyword evidence="2" id="KW-1133">Transmembrane helix</keyword>
<gene>
    <name evidence="4" type="ordered locus">B005_4732</name>
</gene>
<feature type="transmembrane region" description="Helical" evidence="2">
    <location>
        <begin position="192"/>
        <end position="214"/>
    </location>
</feature>
<feature type="transmembrane region" description="Helical" evidence="2">
    <location>
        <begin position="67"/>
        <end position="86"/>
    </location>
</feature>
<dbReference type="eggNOG" id="COG4585">
    <property type="taxonomic scope" value="Bacteria"/>
</dbReference>
<proteinExistence type="predicted"/>
<feature type="domain" description="Putative sensor" evidence="3">
    <location>
        <begin position="40"/>
        <end position="225"/>
    </location>
</feature>
<organism evidence="4 5">
    <name type="scientific">Nocardiopsis alba (strain ATCC BAA-2165 / BE74)</name>
    <dbReference type="NCBI Taxonomy" id="1205910"/>
    <lineage>
        <taxon>Bacteria</taxon>
        <taxon>Bacillati</taxon>
        <taxon>Actinomycetota</taxon>
        <taxon>Actinomycetes</taxon>
        <taxon>Streptosporangiales</taxon>
        <taxon>Nocardiopsidaceae</taxon>
        <taxon>Nocardiopsis</taxon>
    </lineage>
</organism>
<dbReference type="InterPro" id="IPR025828">
    <property type="entry name" value="Put_sensor_dom"/>
</dbReference>
<evidence type="ECO:0000256" key="2">
    <source>
        <dbReference type="SAM" id="Phobius"/>
    </source>
</evidence>
<dbReference type="PATRIC" id="fig|1205910.3.peg.4471"/>
<evidence type="ECO:0000259" key="3">
    <source>
        <dbReference type="Pfam" id="PF13796"/>
    </source>
</evidence>
<name>J7L907_NOCAA</name>
<accession>J7L907</accession>
<feature type="region of interest" description="Disordered" evidence="1">
    <location>
        <begin position="242"/>
        <end position="267"/>
    </location>
</feature>
<evidence type="ECO:0000313" key="4">
    <source>
        <dbReference type="EMBL" id="AFR09146.1"/>
    </source>
</evidence>
<dbReference type="Pfam" id="PF13796">
    <property type="entry name" value="Sensor"/>
    <property type="match status" value="1"/>
</dbReference>
<dbReference type="HOGENOM" id="CLU_090987_0_0_11"/>
<dbReference type="STRING" id="1205910.B005_4732"/>
<protein>
    <submittedName>
        <fullName evidence="4">Sensor family protein</fullName>
    </submittedName>
</protein>
<dbReference type="EMBL" id="CP003788">
    <property type="protein sequence ID" value="AFR09146.1"/>
    <property type="molecule type" value="Genomic_DNA"/>
</dbReference>
<evidence type="ECO:0000313" key="5">
    <source>
        <dbReference type="Proteomes" id="UP000003779"/>
    </source>
</evidence>
<sequence>MVPAPPRNLGHGVLTGRVPGRSFEGMRALLFVRVIRETRYLLLGLPLSLVSFALVAAGLALGIGTAVLLAGLVVLSGTLVLARGFAHLERLRLSDLYGRPVVRLPYRGVPARAGTARRLLTPLTCGRSWSDVLHALLCPIPATIGAVLAAAWWALALGGLLYPLWGWTLYLVPGYTEVGRFLLPESPALATLAVYLVGGLLFALTLPMALRVLAWTSSSLSRLLLLAPEEVTARVLTSRERNAGAEGQRRDTHRRRYVSARQESRMS</sequence>
<feature type="transmembrane region" description="Helical" evidence="2">
    <location>
        <begin position="136"/>
        <end position="165"/>
    </location>
</feature>
<reference evidence="4 5" key="1">
    <citation type="journal article" date="2012" name="J. Bacteriol.">
        <title>Whole-Genome Sequence of Nocardiopsis alba Strain ATCC BAA-2165, Associated with Honeybees.</title>
        <authorList>
            <person name="Qiao J."/>
            <person name="Chen L."/>
            <person name="Li Y."/>
            <person name="Wang J."/>
            <person name="Zhang W."/>
            <person name="Chen S."/>
        </authorList>
    </citation>
    <scope>NUCLEOTIDE SEQUENCE [LARGE SCALE GENOMIC DNA]</scope>
    <source>
        <strain evidence="5">ATCC BAA-2165 / BE74</strain>
    </source>
</reference>
<keyword evidence="2" id="KW-0472">Membrane</keyword>
<dbReference type="KEGG" id="nal:B005_4732"/>
<reference evidence="5" key="2">
    <citation type="submission" date="2012-08" db="EMBL/GenBank/DDBJ databases">
        <title>Whole-genome sequence of Nocardiopsis alba strain ATCC BAA-2165 associated with honeybees.</title>
        <authorList>
            <person name="Qiao J."/>
            <person name="Chen L."/>
            <person name="Li Y."/>
            <person name="Wang J."/>
            <person name="Zhang W."/>
            <person name="Chen S."/>
        </authorList>
    </citation>
    <scope>NUCLEOTIDE SEQUENCE [LARGE SCALE GENOMIC DNA]</scope>
    <source>
        <strain evidence="5">ATCC BAA-2165 / BE74</strain>
    </source>
</reference>
<keyword evidence="2" id="KW-0812">Transmembrane</keyword>
<dbReference type="AlphaFoldDB" id="J7L907"/>